<sequence length="146" mass="15734">MIEGMQRSTRRGHRSVPHTADVRIEAWAPDREGCLAEAVTALVETFADTGGARPQADTDFSLPPGDDEDLLVGLLDEVIFRLDTEGTLPLDCDVRPTGDGGLRVRWRSTSTDAVELVGAVPKAVSLHALRIGPDADRWSCAVTLDV</sequence>
<keyword evidence="3" id="KW-0479">Metal-binding</keyword>
<accession>A0A317DBM8</accession>
<dbReference type="GO" id="GO:0046872">
    <property type="term" value="F:metal ion binding"/>
    <property type="evidence" value="ECO:0007669"/>
    <property type="project" value="UniProtKB-KW"/>
</dbReference>
<dbReference type="InterPro" id="IPR023572">
    <property type="entry name" value="Archease_dom"/>
</dbReference>
<evidence type="ECO:0000313" key="6">
    <source>
        <dbReference type="EMBL" id="PWR11702.1"/>
    </source>
</evidence>
<dbReference type="Proteomes" id="UP000245410">
    <property type="component" value="Unassembled WGS sequence"/>
</dbReference>
<evidence type="ECO:0000313" key="7">
    <source>
        <dbReference type="Proteomes" id="UP000245410"/>
    </source>
</evidence>
<keyword evidence="2" id="KW-0819">tRNA processing</keyword>
<reference evidence="6 7" key="1">
    <citation type="submission" date="2018-05" db="EMBL/GenBank/DDBJ databases">
        <title>Micromonospora atacamensis sp. nov., a novel actinobacteria isolated from high altitude Atacama Desert soil.</title>
        <authorList>
            <person name="Carro L."/>
            <person name="Golinska P."/>
            <person name="Klenk H.-P."/>
            <person name="Goodfellow M."/>
        </authorList>
    </citation>
    <scope>NUCLEOTIDE SEQUENCE [LARGE SCALE GENOMIC DNA]</scope>
    <source>
        <strain evidence="6 7">5R2A7</strain>
    </source>
</reference>
<organism evidence="6 7">
    <name type="scientific">Micromonospora acroterricola</name>
    <dbReference type="NCBI Taxonomy" id="2202421"/>
    <lineage>
        <taxon>Bacteria</taxon>
        <taxon>Bacillati</taxon>
        <taxon>Actinomycetota</taxon>
        <taxon>Actinomycetes</taxon>
        <taxon>Micromonosporales</taxon>
        <taxon>Micromonosporaceae</taxon>
        <taxon>Micromonospora</taxon>
    </lineage>
</organism>
<dbReference type="GO" id="GO:0008033">
    <property type="term" value="P:tRNA processing"/>
    <property type="evidence" value="ECO:0007669"/>
    <property type="project" value="UniProtKB-KW"/>
</dbReference>
<dbReference type="SUPFAM" id="SSF69819">
    <property type="entry name" value="MTH1598-like"/>
    <property type="match status" value="1"/>
</dbReference>
<evidence type="ECO:0000256" key="1">
    <source>
        <dbReference type="ARBA" id="ARBA00007963"/>
    </source>
</evidence>
<evidence type="ECO:0000256" key="4">
    <source>
        <dbReference type="ARBA" id="ARBA00022837"/>
    </source>
</evidence>
<dbReference type="Pfam" id="PF01951">
    <property type="entry name" value="Archease"/>
    <property type="match status" value="1"/>
</dbReference>
<dbReference type="OrthoDB" id="3827441at2"/>
<name>A0A317DBM8_9ACTN</name>
<dbReference type="AlphaFoldDB" id="A0A317DBM8"/>
<dbReference type="EMBL" id="QGKR01000128">
    <property type="protein sequence ID" value="PWR11702.1"/>
    <property type="molecule type" value="Genomic_DNA"/>
</dbReference>
<comment type="similarity">
    <text evidence="1">Belongs to the archease family.</text>
</comment>
<feature type="domain" description="Archease" evidence="5">
    <location>
        <begin position="14"/>
        <end position="146"/>
    </location>
</feature>
<dbReference type="Gene3D" id="3.55.10.10">
    <property type="entry name" value="Archease domain"/>
    <property type="match status" value="1"/>
</dbReference>
<evidence type="ECO:0000256" key="2">
    <source>
        <dbReference type="ARBA" id="ARBA00022694"/>
    </source>
</evidence>
<comment type="caution">
    <text evidence="6">The sequence shown here is derived from an EMBL/GenBank/DDBJ whole genome shotgun (WGS) entry which is preliminary data.</text>
</comment>
<keyword evidence="4" id="KW-0106">Calcium</keyword>
<keyword evidence="7" id="KW-1185">Reference proteome</keyword>
<evidence type="ECO:0000256" key="3">
    <source>
        <dbReference type="ARBA" id="ARBA00022723"/>
    </source>
</evidence>
<dbReference type="RefSeq" id="WP_109816258.1">
    <property type="nucleotide sequence ID" value="NZ_QGKR01000128.1"/>
</dbReference>
<dbReference type="InterPro" id="IPR036820">
    <property type="entry name" value="Archease_dom_sf"/>
</dbReference>
<gene>
    <name evidence="6" type="ORF">DKT68_05075</name>
</gene>
<evidence type="ECO:0000259" key="5">
    <source>
        <dbReference type="Pfam" id="PF01951"/>
    </source>
</evidence>
<protein>
    <submittedName>
        <fullName evidence="6">Archease</fullName>
    </submittedName>
</protein>
<proteinExistence type="inferred from homology"/>